<dbReference type="Proteomes" id="UP000293360">
    <property type="component" value="Unassembled WGS sequence"/>
</dbReference>
<sequence>MITASCLISCLWLLAASALASPHGRCDFQPSLTHCSGVKRYVDTFRGGAIIDIPQLSHDKPAILSAEATWNVPFIKPNPGADLHDVNNRHEMGKWVGITGGHCNDAASGALLQAGTDTALLENGKTEAFAWLEWLPAAAFALPPENMTVHPGDNIRVAIRIDATDEGFVEIQNLNTGQKWSDAVANPHPEAAGSAMCLGNGTAWFLNERVLGVPGAKLDRDRTVLPVFSNISFADVQARDRLGHRFNLGDPSADYWNTTQAGTETPVFVSEPVGAEEFVIYSPESKNWVPLAE</sequence>
<feature type="chain" id="PRO_5020731429" evidence="1">
    <location>
        <begin position="21"/>
        <end position="293"/>
    </location>
</feature>
<organism evidence="2 3">
    <name type="scientific">Monosporascus ibericus</name>
    <dbReference type="NCBI Taxonomy" id="155417"/>
    <lineage>
        <taxon>Eukaryota</taxon>
        <taxon>Fungi</taxon>
        <taxon>Dikarya</taxon>
        <taxon>Ascomycota</taxon>
        <taxon>Pezizomycotina</taxon>
        <taxon>Sordariomycetes</taxon>
        <taxon>Xylariomycetidae</taxon>
        <taxon>Xylariales</taxon>
        <taxon>Xylariales incertae sedis</taxon>
        <taxon>Monosporascus</taxon>
    </lineage>
</organism>
<feature type="signal peptide" evidence="1">
    <location>
        <begin position="1"/>
        <end position="20"/>
    </location>
</feature>
<keyword evidence="3" id="KW-1185">Reference proteome</keyword>
<dbReference type="SUPFAM" id="SSF49899">
    <property type="entry name" value="Concanavalin A-like lectins/glucanases"/>
    <property type="match status" value="1"/>
</dbReference>
<dbReference type="InterPro" id="IPR000250">
    <property type="entry name" value="Peptidase_G1"/>
</dbReference>
<proteinExistence type="predicted"/>
<dbReference type="Gene3D" id="2.60.120.700">
    <property type="entry name" value="Peptidase G1"/>
    <property type="match status" value="1"/>
</dbReference>
<dbReference type="InterPro" id="IPR038656">
    <property type="entry name" value="Peptidase_G1_sf"/>
</dbReference>
<dbReference type="Pfam" id="PF01828">
    <property type="entry name" value="Peptidase_A4"/>
    <property type="match status" value="1"/>
</dbReference>
<dbReference type="AlphaFoldDB" id="A0A4Q4TCN7"/>
<evidence type="ECO:0000313" key="2">
    <source>
        <dbReference type="EMBL" id="RYP04486.1"/>
    </source>
</evidence>
<evidence type="ECO:0000313" key="3">
    <source>
        <dbReference type="Proteomes" id="UP000293360"/>
    </source>
</evidence>
<dbReference type="PANTHER" id="PTHR37536:SF1">
    <property type="entry name" value="ASPERGILLOPEPSIN, PUTAITVE (AFU_ORTHOLOGUE AFUA_7G01200)"/>
    <property type="match status" value="1"/>
</dbReference>
<protein>
    <submittedName>
        <fullName evidence="2">Uncharacterized protein</fullName>
    </submittedName>
</protein>
<dbReference type="OrthoDB" id="2862635at2759"/>
<evidence type="ECO:0000256" key="1">
    <source>
        <dbReference type="SAM" id="SignalP"/>
    </source>
</evidence>
<dbReference type="CDD" id="cd13426">
    <property type="entry name" value="Peptidase_G1"/>
    <property type="match status" value="1"/>
</dbReference>
<accession>A0A4Q4TCN7</accession>
<dbReference type="GO" id="GO:0070007">
    <property type="term" value="F:glutamic-type endopeptidase activity"/>
    <property type="evidence" value="ECO:0007669"/>
    <property type="project" value="InterPro"/>
</dbReference>
<gene>
    <name evidence="2" type="ORF">DL764_004425</name>
</gene>
<reference evidence="2 3" key="1">
    <citation type="submission" date="2018-06" db="EMBL/GenBank/DDBJ databases">
        <title>Complete Genomes of Monosporascus.</title>
        <authorList>
            <person name="Robinson A.J."/>
            <person name="Natvig D.O."/>
        </authorList>
    </citation>
    <scope>NUCLEOTIDE SEQUENCE [LARGE SCALE GENOMIC DNA]</scope>
    <source>
        <strain evidence="2 3">CBS 110550</strain>
    </source>
</reference>
<comment type="caution">
    <text evidence="2">The sequence shown here is derived from an EMBL/GenBank/DDBJ whole genome shotgun (WGS) entry which is preliminary data.</text>
</comment>
<keyword evidence="1" id="KW-0732">Signal</keyword>
<dbReference type="GO" id="GO:0006508">
    <property type="term" value="P:proteolysis"/>
    <property type="evidence" value="ECO:0007669"/>
    <property type="project" value="InterPro"/>
</dbReference>
<dbReference type="EMBL" id="QJNU01000208">
    <property type="protein sequence ID" value="RYP04486.1"/>
    <property type="molecule type" value="Genomic_DNA"/>
</dbReference>
<name>A0A4Q4TCN7_9PEZI</name>
<dbReference type="InterPro" id="IPR013320">
    <property type="entry name" value="ConA-like_dom_sf"/>
</dbReference>
<dbReference type="PANTHER" id="PTHR37536">
    <property type="entry name" value="PUTATIVE (AFU_ORTHOLOGUE AFUA_3G02970)-RELATED"/>
    <property type="match status" value="1"/>
</dbReference>